<dbReference type="RefSeq" id="WP_242848040.1">
    <property type="nucleotide sequence ID" value="NZ_FNDZ01000005.1"/>
</dbReference>
<proteinExistence type="predicted"/>
<gene>
    <name evidence="3" type="ORF">SAMN05421804_10561</name>
</gene>
<keyword evidence="2" id="KW-1133">Transmembrane helix</keyword>
<organism evidence="3 4">
    <name type="scientific">Proteiniclasticum ruminis</name>
    <dbReference type="NCBI Taxonomy" id="398199"/>
    <lineage>
        <taxon>Bacteria</taxon>
        <taxon>Bacillati</taxon>
        <taxon>Bacillota</taxon>
        <taxon>Clostridia</taxon>
        <taxon>Eubacteriales</taxon>
        <taxon>Clostridiaceae</taxon>
        <taxon>Proteiniclasticum</taxon>
    </lineage>
</organism>
<evidence type="ECO:0000256" key="2">
    <source>
        <dbReference type="SAM" id="Phobius"/>
    </source>
</evidence>
<name>A0A1G8PC81_9CLOT</name>
<keyword evidence="2" id="KW-0812">Transmembrane</keyword>
<accession>A0A1G8PC81</accession>
<dbReference type="AlphaFoldDB" id="A0A1G8PC81"/>
<protein>
    <submittedName>
        <fullName evidence="3">Uncharacterized protein</fullName>
    </submittedName>
</protein>
<evidence type="ECO:0000256" key="1">
    <source>
        <dbReference type="SAM" id="MobiDB-lite"/>
    </source>
</evidence>
<dbReference type="EMBL" id="FNDZ01000005">
    <property type="protein sequence ID" value="SDI90181.1"/>
    <property type="molecule type" value="Genomic_DNA"/>
</dbReference>
<sequence>MKLKKGLIAVLITANVIMLVVGILTIPPNLRSADGKEPPAPGTEQTTPVTPSPKEEAPPTPTESGDIPAPEETDTSLSTEEHPDLEDFLWYTEDVAYDGVPSDANIIDSIDLLTGSWKALIVYDPNNEYDAGAMEFLNIALAGTAESLSLTLDWYQIFWANEGESFDESDMEDSVFLGKWETGGLWASGAGTIRLTQFYEQSGKQYAIGTMDTPDGIPALVALVRP</sequence>
<evidence type="ECO:0000313" key="4">
    <source>
        <dbReference type="Proteomes" id="UP000183255"/>
    </source>
</evidence>
<keyword evidence="2" id="KW-0472">Membrane</keyword>
<dbReference type="Proteomes" id="UP000183255">
    <property type="component" value="Unassembled WGS sequence"/>
</dbReference>
<evidence type="ECO:0000313" key="3">
    <source>
        <dbReference type="EMBL" id="SDI90181.1"/>
    </source>
</evidence>
<feature type="transmembrane region" description="Helical" evidence="2">
    <location>
        <begin position="7"/>
        <end position="26"/>
    </location>
</feature>
<feature type="region of interest" description="Disordered" evidence="1">
    <location>
        <begin position="31"/>
        <end position="82"/>
    </location>
</feature>
<reference evidence="3 4" key="1">
    <citation type="submission" date="2016-10" db="EMBL/GenBank/DDBJ databases">
        <authorList>
            <person name="de Groot N.N."/>
        </authorList>
    </citation>
    <scope>NUCLEOTIDE SEQUENCE [LARGE SCALE GENOMIC DNA]</scope>
    <source>
        <strain evidence="3 4">CGMCC 1.5058</strain>
    </source>
</reference>